<dbReference type="InterPro" id="IPR036844">
    <property type="entry name" value="Hint_dom_sf"/>
</dbReference>
<proteinExistence type="predicted"/>
<name>A0A8J6YXB6_9RHOB</name>
<keyword evidence="3" id="KW-1185">Reference proteome</keyword>
<organism evidence="2 3">
    <name type="scientific">Mangrovicoccus algicola</name>
    <dbReference type="NCBI Taxonomy" id="2771008"/>
    <lineage>
        <taxon>Bacteria</taxon>
        <taxon>Pseudomonadati</taxon>
        <taxon>Pseudomonadota</taxon>
        <taxon>Alphaproteobacteria</taxon>
        <taxon>Rhodobacterales</taxon>
        <taxon>Paracoccaceae</taxon>
        <taxon>Mangrovicoccus</taxon>
    </lineage>
</organism>
<dbReference type="SUPFAM" id="SSF51294">
    <property type="entry name" value="Hedgehog/intein (Hint) domain"/>
    <property type="match status" value="1"/>
</dbReference>
<dbReference type="GO" id="GO:0016539">
    <property type="term" value="P:intein-mediated protein splicing"/>
    <property type="evidence" value="ECO:0007669"/>
    <property type="project" value="InterPro"/>
</dbReference>
<comment type="caution">
    <text evidence="2">The sequence shown here is derived from an EMBL/GenBank/DDBJ whole genome shotgun (WGS) entry which is preliminary data.</text>
</comment>
<dbReference type="EMBL" id="JACVXA010000010">
    <property type="protein sequence ID" value="MBE3637566.1"/>
    <property type="molecule type" value="Genomic_DNA"/>
</dbReference>
<dbReference type="InterPro" id="IPR028992">
    <property type="entry name" value="Hedgehog/Intein_dom"/>
</dbReference>
<dbReference type="InterPro" id="IPR006141">
    <property type="entry name" value="Intein_N"/>
</dbReference>
<gene>
    <name evidence="2" type="ORF">ICN82_05025</name>
</gene>
<sequence length="310" mass="32665">MVSTSGISKMATLTYTYLYTWDIDSDQLVAVASASGGYTIEQTVDGNGDGTDMISTGEFLTVNGDAGDNEYVGRALYQDGGGTISADGVVFTSAGVQYYASNEEIAINGGANTAPVIATVDLVVCFAAGTLIATPDGETKVESLEIGDLVMTPEGKSVPVKWVGRKTVMKFFQGERARPVRVSAGALGDGVPHRDLVLTADHALIIDGLAINAGALVNGTTISFDPLQSLPERVTYFHVETDAHDIILANGAAAETYVDYIGRQAFDNAGEYLSLYGEERDIPEMALPRVSTARLVPPAIRARIQGKLSA</sequence>
<reference evidence="2" key="1">
    <citation type="submission" date="2020-09" db="EMBL/GenBank/DDBJ databases">
        <title>A novel bacterium of genus Mangrovicoccus, isolated from South China Sea.</title>
        <authorList>
            <person name="Huang H."/>
            <person name="Mo K."/>
            <person name="Hu Y."/>
        </authorList>
    </citation>
    <scope>NUCLEOTIDE SEQUENCE</scope>
    <source>
        <strain evidence="2">HB182678</strain>
    </source>
</reference>
<evidence type="ECO:0000259" key="1">
    <source>
        <dbReference type="Pfam" id="PF13403"/>
    </source>
</evidence>
<evidence type="ECO:0000313" key="3">
    <source>
        <dbReference type="Proteomes" id="UP000609121"/>
    </source>
</evidence>
<dbReference type="Gene3D" id="2.170.16.10">
    <property type="entry name" value="Hedgehog/Intein (Hint) domain"/>
    <property type="match status" value="1"/>
</dbReference>
<evidence type="ECO:0000313" key="2">
    <source>
        <dbReference type="EMBL" id="MBE3637566.1"/>
    </source>
</evidence>
<dbReference type="Proteomes" id="UP000609121">
    <property type="component" value="Unassembled WGS sequence"/>
</dbReference>
<accession>A0A8J6YXB6</accession>
<dbReference type="PROSITE" id="PS50817">
    <property type="entry name" value="INTEIN_N_TER"/>
    <property type="match status" value="1"/>
</dbReference>
<dbReference type="AlphaFoldDB" id="A0A8J6YXB6"/>
<dbReference type="Pfam" id="PF13403">
    <property type="entry name" value="Hint_2"/>
    <property type="match status" value="1"/>
</dbReference>
<feature type="domain" description="Hedgehog/Intein (Hint)" evidence="1">
    <location>
        <begin position="124"/>
        <end position="259"/>
    </location>
</feature>
<protein>
    <submittedName>
        <fullName evidence="2">Hint domain-containing protein</fullName>
    </submittedName>
</protein>